<feature type="compositionally biased region" description="Low complexity" evidence="1">
    <location>
        <begin position="346"/>
        <end position="367"/>
    </location>
</feature>
<name>A0A834HVA6_RHYFE</name>
<feature type="non-terminal residue" evidence="2">
    <location>
        <position position="1"/>
    </location>
</feature>
<gene>
    <name evidence="2" type="ORF">GWI33_018229</name>
</gene>
<sequence>LKFLTKNQTKFSTGSDIPYTEMNLGAFRLKRTISGNYLNFVRVLRSTDITKTVDINKSKSMPNLLDQEIKPEGYDDELDENITSQNGKESSAESINDLVFNEKKNNQQEATVLQEISSNEVEVKNEAASIVSEQDISDTTENMVLENATTVEEISTEAPQITNFSEAIAVTVTNNIDEVVCSTIEDENIKVKEQVSEVSENKKVEVKSTNTEEINNFAETASSVEIVNEKPSSEVVEIIEVEGCDRTTGKCSVNITENIVSQDGQSYLTTEEELAGTESVSSVNIISENPSSEVVETFEVEEGDGIRKSGTITRTKTITRTIVSKGGESYKITSSDFNNTKDQQLGSESELLSSSISSEGESTETPEISNFTEHASSVNIVNENPSEIVETFEEDNDGIRKTGTITRTITRTVISKGELVRTPEIDNLTESVTSLKVARENTPEVVKTFEVEDDESNNKSGSIRTTIIRTTVSEGGQIYTTTSQDIDDINGELVKTPEMSNLMESTTLAEDSEGTRTSGTVTRVITRTIISEGGQSYTTTSQDIDDISGELVKSPEISNLTESKTSVKVTSENLPSEVVETFEAEDAEGTRISGTVTKTIKRTIVSEGGQRYTTTSQDIDDINGELVKTPEISNLAEYTTSVKVTTENLPSEVVETFAVENGEGNIKSGTITRTVTSTTVSKGGQSYTTTTKDADNINVELENTPEISNFAASTAGIKVTSENPLSEVVETFEGEDGQGIRKSTTVRRTVTRTTVSKGGQSYISTSQGANDIKVDLAKTPEISNFTESGTIVKVTNENPSSEVVETFEVEDGEGNKKSGTITRTITRTVSKSGQSNLIPTDIIEKINDPQALVNGSTSRTVTTIRKQVISKEGQQGNSQIEVFVDAFCDDVQLEQEQPQIINKKHSLTVPDLKFNNINVSQEIPPSQLVSSRDDEDSSVFDENAITGTIQGSRISNATGTMKLIKTKIRKTSSVSLNESQEDIIDQILSDDDDIEHLEEDFEKLVKENMN</sequence>
<feature type="compositionally biased region" description="Polar residues" evidence="1">
    <location>
        <begin position="333"/>
        <end position="345"/>
    </location>
</feature>
<accession>A0A834HVA6</accession>
<feature type="region of interest" description="Disordered" evidence="1">
    <location>
        <begin position="333"/>
        <end position="367"/>
    </location>
</feature>
<dbReference type="EMBL" id="JAACXV010014309">
    <property type="protein sequence ID" value="KAF7268674.1"/>
    <property type="molecule type" value="Genomic_DNA"/>
</dbReference>
<organism evidence="2 3">
    <name type="scientific">Rhynchophorus ferrugineus</name>
    <name type="common">Red palm weevil</name>
    <name type="synonym">Curculio ferrugineus</name>
    <dbReference type="NCBI Taxonomy" id="354439"/>
    <lineage>
        <taxon>Eukaryota</taxon>
        <taxon>Metazoa</taxon>
        <taxon>Ecdysozoa</taxon>
        <taxon>Arthropoda</taxon>
        <taxon>Hexapoda</taxon>
        <taxon>Insecta</taxon>
        <taxon>Pterygota</taxon>
        <taxon>Neoptera</taxon>
        <taxon>Endopterygota</taxon>
        <taxon>Coleoptera</taxon>
        <taxon>Polyphaga</taxon>
        <taxon>Cucujiformia</taxon>
        <taxon>Curculionidae</taxon>
        <taxon>Dryophthorinae</taxon>
        <taxon>Rhynchophorus</taxon>
    </lineage>
</organism>
<dbReference type="AlphaFoldDB" id="A0A834HVA6"/>
<evidence type="ECO:0000313" key="3">
    <source>
        <dbReference type="Proteomes" id="UP000625711"/>
    </source>
</evidence>
<comment type="caution">
    <text evidence="2">The sequence shown here is derived from an EMBL/GenBank/DDBJ whole genome shotgun (WGS) entry which is preliminary data.</text>
</comment>
<protein>
    <submittedName>
        <fullName evidence="2">Uncharacterized protein</fullName>
    </submittedName>
</protein>
<dbReference type="OrthoDB" id="6745799at2759"/>
<keyword evidence="3" id="KW-1185">Reference proteome</keyword>
<dbReference type="Proteomes" id="UP000625711">
    <property type="component" value="Unassembled WGS sequence"/>
</dbReference>
<reference evidence="2" key="1">
    <citation type="submission" date="2020-08" db="EMBL/GenBank/DDBJ databases">
        <title>Genome sequencing and assembly of the red palm weevil Rhynchophorus ferrugineus.</title>
        <authorList>
            <person name="Dias G.B."/>
            <person name="Bergman C.M."/>
            <person name="Manee M."/>
        </authorList>
    </citation>
    <scope>NUCLEOTIDE SEQUENCE</scope>
    <source>
        <strain evidence="2">AA-2017</strain>
        <tissue evidence="2">Whole larva</tissue>
    </source>
</reference>
<evidence type="ECO:0000313" key="2">
    <source>
        <dbReference type="EMBL" id="KAF7268674.1"/>
    </source>
</evidence>
<proteinExistence type="predicted"/>
<evidence type="ECO:0000256" key="1">
    <source>
        <dbReference type="SAM" id="MobiDB-lite"/>
    </source>
</evidence>